<evidence type="ECO:0008006" key="4">
    <source>
        <dbReference type="Google" id="ProtNLM"/>
    </source>
</evidence>
<protein>
    <recommendedName>
        <fullName evidence="4">Efflux RND transporter permease subunit</fullName>
    </recommendedName>
</protein>
<dbReference type="EMBL" id="RQGG01000050">
    <property type="protein sequence ID" value="TGL47243.1"/>
    <property type="molecule type" value="Genomic_DNA"/>
</dbReference>
<keyword evidence="1" id="KW-1133">Transmembrane helix</keyword>
<keyword evidence="3" id="KW-1185">Reference proteome</keyword>
<feature type="transmembrane region" description="Helical" evidence="1">
    <location>
        <begin position="838"/>
        <end position="856"/>
    </location>
</feature>
<proteinExistence type="predicted"/>
<feature type="transmembrane region" description="Helical" evidence="1">
    <location>
        <begin position="815"/>
        <end position="831"/>
    </location>
</feature>
<sequence length="892" mass="105616">MVLRSWIQSYRYQWIAGFLFLTILSLFHSKEIPMEDGLDGNVPLLLEISQHWPGKSALQIKEEIAKPWDVIFKSIYGYKERQFISDHGVFRIVLKVEKETLRSELRQTIRNLYVLNQSRFPKDVHFPRFLMREGNSPFFIVLEKTKESDVSSEKWIERKVREWSNVSSVKFQSRVEKEVLIEANLLDFETKTFPAVSEVFQSLRLDVFGIGRELETGNFSFKTVPNSIEDWGQISIPIFGQSPQFVESLLQIQLSDVKSSKAIRVNGERKTTMMVVAKSGFQLFLLDLRLRYFLKDDPNWKITLISREGFLQNAKELIVILLCIDLFLFVYLGFIQKRWIHFTILWFVFYLTILYFIYVFSLLEISLGNFYFVLVLCFKLHLPFTYRLRLKPSVFKLIGIQSVTLGFVFFGWIPIEVLKLEFMYCLFLFFSQVLFHLSDLFFGKKVNCFKKTGYGKMIQFLEVWFQNSKTEVNIYQVLLSVFLLVTSTVYLLYEAKKPLPISLDDGFMQFAKLEFPNYISEAEVFRITKQVESLIIEKNWTDLLIVIPKPYRSEFYFQPKQVGFEIPIQELPTEMGYFHLMEERVSDSTQVLRFTSEDPRKLEEYLFQLIPWLQYRKEVSDVVLCFQPSHDGLEFQTNPNYRVLLGQSYQSSVREDHYILQPNLVGKFLWKGSLLDVKFQVNHVNEIDPYLKQEKKIPFQQTVFDSSMRTYSPVKLLSRYYEINGKPTLEIMVKGKNIHWPKLDLEIHQQLKNTGTHFYERVSPGEPVSYYTFLPLLFLSGIITFRKKGIYDWFIQCYSLVLLIKLQSICFEVNYIQIVWISFFLVILFWSHSKKQRYQVIFHASFLLSILLLFLYPGNQGYFLFSTLSLLLIYGILTFQLQHSFIFLRPKY</sequence>
<dbReference type="InterPro" id="IPR027463">
    <property type="entry name" value="AcrB_DN_DC_subdom"/>
</dbReference>
<reference evidence="2" key="1">
    <citation type="journal article" date="2019" name="PLoS Negl. Trop. Dis.">
        <title>Revisiting the worldwide diversity of Leptospira species in the environment.</title>
        <authorList>
            <person name="Vincent A.T."/>
            <person name="Schiettekatte O."/>
            <person name="Bourhy P."/>
            <person name="Veyrier F.J."/>
            <person name="Picardeau M."/>
        </authorList>
    </citation>
    <scope>NUCLEOTIDE SEQUENCE [LARGE SCALE GENOMIC DNA]</scope>
    <source>
        <strain evidence="2">201702454</strain>
    </source>
</reference>
<feature type="transmembrane region" description="Helical" evidence="1">
    <location>
        <begin position="862"/>
        <end position="881"/>
    </location>
</feature>
<dbReference type="SUPFAM" id="SSF82693">
    <property type="entry name" value="Multidrug efflux transporter AcrB pore domain, PN1, PN2, PC1 and PC2 subdomains"/>
    <property type="match status" value="1"/>
</dbReference>
<dbReference type="Gene3D" id="1.20.1640.10">
    <property type="entry name" value="Multidrug efflux transporter AcrB transmembrane domain"/>
    <property type="match status" value="1"/>
</dbReference>
<feature type="transmembrane region" description="Helical" evidence="1">
    <location>
        <begin position="317"/>
        <end position="335"/>
    </location>
</feature>
<evidence type="ECO:0000313" key="2">
    <source>
        <dbReference type="EMBL" id="TGL47243.1"/>
    </source>
</evidence>
<dbReference type="AlphaFoldDB" id="A0A4R9JKY7"/>
<dbReference type="Gene3D" id="3.30.70.1320">
    <property type="entry name" value="Multidrug efflux transporter AcrB pore domain like"/>
    <property type="match status" value="1"/>
</dbReference>
<evidence type="ECO:0000256" key="1">
    <source>
        <dbReference type="SAM" id="Phobius"/>
    </source>
</evidence>
<organism evidence="2 3">
    <name type="scientific">Leptospira kemamanensis</name>
    <dbReference type="NCBI Taxonomy" id="2484942"/>
    <lineage>
        <taxon>Bacteria</taxon>
        <taxon>Pseudomonadati</taxon>
        <taxon>Spirochaetota</taxon>
        <taxon>Spirochaetia</taxon>
        <taxon>Leptospirales</taxon>
        <taxon>Leptospiraceae</taxon>
        <taxon>Leptospira</taxon>
    </lineage>
</organism>
<dbReference type="Gene3D" id="3.30.2090.10">
    <property type="entry name" value="Multidrug efflux transporter AcrB TolC docking domain, DN and DC subdomains"/>
    <property type="match status" value="1"/>
</dbReference>
<feature type="transmembrane region" description="Helical" evidence="1">
    <location>
        <begin position="394"/>
        <end position="415"/>
    </location>
</feature>
<dbReference type="OrthoDB" id="315310at2"/>
<evidence type="ECO:0000313" key="3">
    <source>
        <dbReference type="Proteomes" id="UP000297609"/>
    </source>
</evidence>
<keyword evidence="1" id="KW-0812">Transmembrane</keyword>
<feature type="transmembrane region" description="Helical" evidence="1">
    <location>
        <begin position="421"/>
        <end position="442"/>
    </location>
</feature>
<comment type="caution">
    <text evidence="2">The sequence shown here is derived from an EMBL/GenBank/DDBJ whole genome shotgun (WGS) entry which is preliminary data.</text>
</comment>
<dbReference type="Proteomes" id="UP000297609">
    <property type="component" value="Unassembled WGS sequence"/>
</dbReference>
<feature type="transmembrane region" description="Helical" evidence="1">
    <location>
        <begin position="342"/>
        <end position="359"/>
    </location>
</feature>
<keyword evidence="1" id="KW-0472">Membrane</keyword>
<accession>A0A4R9JKY7</accession>
<feature type="transmembrane region" description="Helical" evidence="1">
    <location>
        <begin position="768"/>
        <end position="785"/>
    </location>
</feature>
<feature type="transmembrane region" description="Helical" evidence="1">
    <location>
        <begin position="474"/>
        <end position="493"/>
    </location>
</feature>
<name>A0A4R9JKY7_9LEPT</name>
<dbReference type="Gene3D" id="3.30.70.1430">
    <property type="entry name" value="Multidrug efflux transporter AcrB pore domain"/>
    <property type="match status" value="1"/>
</dbReference>
<dbReference type="RefSeq" id="WP_135620973.1">
    <property type="nucleotide sequence ID" value="NZ_RQGG01000050.1"/>
</dbReference>
<feature type="transmembrane region" description="Helical" evidence="1">
    <location>
        <begin position="365"/>
        <end position="382"/>
    </location>
</feature>
<gene>
    <name evidence="2" type="ORF">EHQ59_16600</name>
</gene>